<sequence>MAAGRVANYRVAAGRGGTWRTMGGEFENLPIAPLMTRLIHAAVSALLLTGTAALAQTATSPAPGVASPATEHAGLLKTVRGKVHLLGADGNTRSAQPGDPVAPIDRIQTDADSAASLVLRDGTTLVIGPSSRLDLKQFHFDATTRDGGLLLSLLRGSMRMVTGLIGKTQPDAVRIETQTATIGIRGTDFIVQADTSQ</sequence>
<feature type="domain" description="FecR protein" evidence="1">
    <location>
        <begin position="105"/>
        <end position="194"/>
    </location>
</feature>
<dbReference type="Pfam" id="PF04773">
    <property type="entry name" value="FecR"/>
    <property type="match status" value="1"/>
</dbReference>
<accession>A0ABP8I7K0</accession>
<dbReference type="PANTHER" id="PTHR38731">
    <property type="entry name" value="LIPL45-RELATED LIPOPROTEIN-RELATED"/>
    <property type="match status" value="1"/>
</dbReference>
<name>A0ABP8I7K0_9BURK</name>
<dbReference type="Gene3D" id="2.60.120.1440">
    <property type="match status" value="1"/>
</dbReference>
<dbReference type="InterPro" id="IPR006860">
    <property type="entry name" value="FecR"/>
</dbReference>
<protein>
    <recommendedName>
        <fullName evidence="1">FecR protein domain-containing protein</fullName>
    </recommendedName>
</protein>
<reference evidence="3" key="1">
    <citation type="journal article" date="2019" name="Int. J. Syst. Evol. Microbiol.">
        <title>The Global Catalogue of Microorganisms (GCM) 10K type strain sequencing project: providing services to taxonomists for standard genome sequencing and annotation.</title>
        <authorList>
            <consortium name="The Broad Institute Genomics Platform"/>
            <consortium name="The Broad Institute Genome Sequencing Center for Infectious Disease"/>
            <person name="Wu L."/>
            <person name="Ma J."/>
        </authorList>
    </citation>
    <scope>NUCLEOTIDE SEQUENCE [LARGE SCALE GENOMIC DNA]</scope>
    <source>
        <strain evidence="3">JCM 17804</strain>
    </source>
</reference>
<proteinExistence type="predicted"/>
<comment type="caution">
    <text evidence="2">The sequence shown here is derived from an EMBL/GenBank/DDBJ whole genome shotgun (WGS) entry which is preliminary data.</text>
</comment>
<gene>
    <name evidence="2" type="ORF">GCM10023165_42980</name>
</gene>
<keyword evidence="3" id="KW-1185">Reference proteome</keyword>
<organism evidence="2 3">
    <name type="scientific">Variovorax defluvii</name>
    <dbReference type="NCBI Taxonomy" id="913761"/>
    <lineage>
        <taxon>Bacteria</taxon>
        <taxon>Pseudomonadati</taxon>
        <taxon>Pseudomonadota</taxon>
        <taxon>Betaproteobacteria</taxon>
        <taxon>Burkholderiales</taxon>
        <taxon>Comamonadaceae</taxon>
        <taxon>Variovorax</taxon>
    </lineage>
</organism>
<evidence type="ECO:0000259" key="1">
    <source>
        <dbReference type="Pfam" id="PF04773"/>
    </source>
</evidence>
<dbReference type="EMBL" id="BAABGJ010000076">
    <property type="protein sequence ID" value="GAA4353045.1"/>
    <property type="molecule type" value="Genomic_DNA"/>
</dbReference>
<evidence type="ECO:0000313" key="2">
    <source>
        <dbReference type="EMBL" id="GAA4353045.1"/>
    </source>
</evidence>
<dbReference type="Proteomes" id="UP001500975">
    <property type="component" value="Unassembled WGS sequence"/>
</dbReference>
<evidence type="ECO:0000313" key="3">
    <source>
        <dbReference type="Proteomes" id="UP001500975"/>
    </source>
</evidence>